<keyword evidence="1" id="KW-0812">Transmembrane</keyword>
<feature type="transmembrane region" description="Helical" evidence="1">
    <location>
        <begin position="22"/>
        <end position="41"/>
    </location>
</feature>
<keyword evidence="1" id="KW-1133">Transmembrane helix</keyword>
<evidence type="ECO:0000256" key="1">
    <source>
        <dbReference type="SAM" id="Phobius"/>
    </source>
</evidence>
<keyword evidence="1" id="KW-0472">Membrane</keyword>
<proteinExistence type="predicted"/>
<name>A0A9Q9RNM3_FUSFU</name>
<dbReference type="Proteomes" id="UP000760494">
    <property type="component" value="Unassembled WGS sequence"/>
</dbReference>
<sequence length="66" mass="7887">MAVVIEIPLPGGAGICLNMPDWIVVLIFIMIFRVWGWPMVVRRWPLAFTRYLEYDLYEPFLKFLRI</sequence>
<protein>
    <submittedName>
        <fullName evidence="2">Uncharacterized protein</fullName>
    </submittedName>
</protein>
<accession>A0A9Q9RNM3</accession>
<reference evidence="2" key="1">
    <citation type="submission" date="2019-05" db="EMBL/GenBank/DDBJ databases">
        <authorList>
            <person name="Piombo E."/>
        </authorList>
    </citation>
    <scope>NUCLEOTIDE SEQUENCE</scope>
    <source>
        <strain evidence="2">C2S</strain>
    </source>
</reference>
<dbReference type="EMBL" id="CABFJX010000279">
    <property type="protein sequence ID" value="VTT70151.1"/>
    <property type="molecule type" value="Genomic_DNA"/>
</dbReference>
<gene>
    <name evidence="2" type="ORF">C2S_7868</name>
</gene>
<organism evidence="2 3">
    <name type="scientific">Fusarium fujikuroi</name>
    <name type="common">Bakanae and foot rot disease fungus</name>
    <name type="synonym">Gibberella fujikuroi</name>
    <dbReference type="NCBI Taxonomy" id="5127"/>
    <lineage>
        <taxon>Eukaryota</taxon>
        <taxon>Fungi</taxon>
        <taxon>Dikarya</taxon>
        <taxon>Ascomycota</taxon>
        <taxon>Pezizomycotina</taxon>
        <taxon>Sordariomycetes</taxon>
        <taxon>Hypocreomycetidae</taxon>
        <taxon>Hypocreales</taxon>
        <taxon>Nectriaceae</taxon>
        <taxon>Fusarium</taxon>
        <taxon>Fusarium fujikuroi species complex</taxon>
    </lineage>
</organism>
<dbReference type="AlphaFoldDB" id="A0A9Q9RNM3"/>
<evidence type="ECO:0000313" key="3">
    <source>
        <dbReference type="Proteomes" id="UP000760494"/>
    </source>
</evidence>
<comment type="caution">
    <text evidence="2">The sequence shown here is derived from an EMBL/GenBank/DDBJ whole genome shotgun (WGS) entry which is preliminary data.</text>
</comment>
<evidence type="ECO:0000313" key="2">
    <source>
        <dbReference type="EMBL" id="VTT70151.1"/>
    </source>
</evidence>